<organism evidence="1 2">
    <name type="scientific">Pleurodeles waltl</name>
    <name type="common">Iberian ribbed newt</name>
    <dbReference type="NCBI Taxonomy" id="8319"/>
    <lineage>
        <taxon>Eukaryota</taxon>
        <taxon>Metazoa</taxon>
        <taxon>Chordata</taxon>
        <taxon>Craniata</taxon>
        <taxon>Vertebrata</taxon>
        <taxon>Euteleostomi</taxon>
        <taxon>Amphibia</taxon>
        <taxon>Batrachia</taxon>
        <taxon>Caudata</taxon>
        <taxon>Salamandroidea</taxon>
        <taxon>Salamandridae</taxon>
        <taxon>Pleurodelinae</taxon>
        <taxon>Pleurodeles</taxon>
    </lineage>
</organism>
<comment type="caution">
    <text evidence="1">The sequence shown here is derived from an EMBL/GenBank/DDBJ whole genome shotgun (WGS) entry which is preliminary data.</text>
</comment>
<gene>
    <name evidence="1" type="ORF">NDU88_002710</name>
</gene>
<sequence length="79" mass="8932">MIVRRIISGGTHCSGIIRERVLGIGSREELAAVKYTTASLVDACSHEAFYPFREGKLYNMFWNNTIRLNLFLSNHGTDL</sequence>
<name>A0AAV7M4Z1_PLEWA</name>
<protein>
    <submittedName>
        <fullName evidence="1">Uncharacterized protein</fullName>
    </submittedName>
</protein>
<reference evidence="1" key="1">
    <citation type="journal article" date="2022" name="bioRxiv">
        <title>Sequencing and chromosome-scale assembly of the giantPleurodeles waltlgenome.</title>
        <authorList>
            <person name="Brown T."/>
            <person name="Elewa A."/>
            <person name="Iarovenko S."/>
            <person name="Subramanian E."/>
            <person name="Araus A.J."/>
            <person name="Petzold A."/>
            <person name="Susuki M."/>
            <person name="Suzuki K.-i.T."/>
            <person name="Hayashi T."/>
            <person name="Toyoda A."/>
            <person name="Oliveira C."/>
            <person name="Osipova E."/>
            <person name="Leigh N.D."/>
            <person name="Simon A."/>
            <person name="Yun M.H."/>
        </authorList>
    </citation>
    <scope>NUCLEOTIDE SEQUENCE</scope>
    <source>
        <strain evidence="1">20211129_DDA</strain>
        <tissue evidence="1">Liver</tissue>
    </source>
</reference>
<evidence type="ECO:0000313" key="1">
    <source>
        <dbReference type="EMBL" id="KAJ1097592.1"/>
    </source>
</evidence>
<dbReference type="AlphaFoldDB" id="A0AAV7M4Z1"/>
<proteinExistence type="predicted"/>
<accession>A0AAV7M4Z1</accession>
<dbReference type="Proteomes" id="UP001066276">
    <property type="component" value="Chromosome 10"/>
</dbReference>
<dbReference type="EMBL" id="JANPWB010000014">
    <property type="protein sequence ID" value="KAJ1097592.1"/>
    <property type="molecule type" value="Genomic_DNA"/>
</dbReference>
<evidence type="ECO:0000313" key="2">
    <source>
        <dbReference type="Proteomes" id="UP001066276"/>
    </source>
</evidence>
<keyword evidence="2" id="KW-1185">Reference proteome</keyword>